<gene>
    <name evidence="2" type="ORF">DW352_00990</name>
</gene>
<dbReference type="OrthoDB" id="4722315at2"/>
<feature type="transmembrane region" description="Helical" evidence="1">
    <location>
        <begin position="20"/>
        <end position="42"/>
    </location>
</feature>
<proteinExistence type="predicted"/>
<feature type="transmembrane region" description="Helical" evidence="1">
    <location>
        <begin position="131"/>
        <end position="153"/>
    </location>
</feature>
<dbReference type="EMBL" id="CP031417">
    <property type="protein sequence ID" value="AXK79216.1"/>
    <property type="molecule type" value="Genomic_DNA"/>
</dbReference>
<feature type="transmembrane region" description="Helical" evidence="1">
    <location>
        <begin position="104"/>
        <end position="125"/>
    </location>
</feature>
<dbReference type="Pfam" id="PF07098">
    <property type="entry name" value="DUF1360"/>
    <property type="match status" value="1"/>
</dbReference>
<protein>
    <submittedName>
        <fullName evidence="2">DUF1360 domain-containing protein</fullName>
    </submittedName>
</protein>
<evidence type="ECO:0000256" key="1">
    <source>
        <dbReference type="SAM" id="Phobius"/>
    </source>
</evidence>
<dbReference type="Proteomes" id="UP000254889">
    <property type="component" value="Chromosome"/>
</dbReference>
<evidence type="ECO:0000313" key="2">
    <source>
        <dbReference type="EMBL" id="AXK79216.1"/>
    </source>
</evidence>
<sequence length="157" mass="17389">MSDTTARVHDAEIRDEQHFWSVIALVVFAALCALAVFLIGRYGTFDPAALTFLDLTLLAFGAFRVVHLLTYDKIFEMVRAAFMDRDGGRLKTAARGWRRLMCEFMNCIWCTGMWSGLIVVTVYFLGVWGRFAVVVLAVAGIGSLLQLVSKALAAQSS</sequence>
<evidence type="ECO:0000313" key="3">
    <source>
        <dbReference type="Proteomes" id="UP000254889"/>
    </source>
</evidence>
<reference evidence="2 3" key="1">
    <citation type="submission" date="2018-07" db="EMBL/GenBank/DDBJ databases">
        <authorList>
            <person name="Quirk P.G."/>
            <person name="Krulwich T.A."/>
        </authorList>
    </citation>
    <scope>NUCLEOTIDE SEQUENCE [LARGE SCALE GENOMIC DNA]</scope>
    <source>
        <strain evidence="2 3">CC-BB4</strain>
    </source>
</reference>
<dbReference type="AlphaFoldDB" id="A0A345ZQL9"/>
<dbReference type="RefSeq" id="WP_115687688.1">
    <property type="nucleotide sequence ID" value="NZ_CP031417.1"/>
</dbReference>
<feature type="transmembrane region" description="Helical" evidence="1">
    <location>
        <begin position="48"/>
        <end position="69"/>
    </location>
</feature>
<keyword evidence="3" id="KW-1185">Reference proteome</keyword>
<keyword evidence="1" id="KW-0472">Membrane</keyword>
<dbReference type="InterPro" id="IPR010773">
    <property type="entry name" value="Mycophage_PG1_Gp7"/>
</dbReference>
<accession>A0A345ZQL9</accession>
<dbReference type="KEGG" id="ptaw:DW352_00990"/>
<keyword evidence="1" id="KW-0812">Transmembrane</keyword>
<keyword evidence="1" id="KW-1133">Transmembrane helix</keyword>
<organism evidence="2 3">
    <name type="scientific">Pseudolabrys taiwanensis</name>
    <dbReference type="NCBI Taxonomy" id="331696"/>
    <lineage>
        <taxon>Bacteria</taxon>
        <taxon>Pseudomonadati</taxon>
        <taxon>Pseudomonadota</taxon>
        <taxon>Alphaproteobacteria</taxon>
        <taxon>Hyphomicrobiales</taxon>
        <taxon>Xanthobacteraceae</taxon>
        <taxon>Pseudolabrys</taxon>
    </lineage>
</organism>
<name>A0A345ZQL9_9HYPH</name>